<evidence type="ECO:0000313" key="1">
    <source>
        <dbReference type="EMBL" id="SON82615.1"/>
    </source>
</evidence>
<evidence type="ECO:0000313" key="3">
    <source>
        <dbReference type="Proteomes" id="UP000234166"/>
    </source>
</evidence>
<evidence type="ECO:0000313" key="2">
    <source>
        <dbReference type="EMBL" id="SON89724.1"/>
    </source>
</evidence>
<dbReference type="EMBL" id="OCYS01000098">
    <property type="protein sequence ID" value="SON89724.1"/>
    <property type="molecule type" value="Genomic_DNA"/>
</dbReference>
<dbReference type="EMBL" id="OCYT01000102">
    <property type="protein sequence ID" value="SON82615.1"/>
    <property type="molecule type" value="Genomic_DNA"/>
</dbReference>
<proteinExistence type="predicted"/>
<reference evidence="3 4" key="1">
    <citation type="submission" date="2017-10" db="EMBL/GenBank/DDBJ databases">
        <authorList>
            <person name="Regsiter A."/>
            <person name="William W."/>
        </authorList>
    </citation>
    <scope>NUCLEOTIDE SEQUENCE [LARGE SCALE GENOMIC DNA]</scope>
    <source>
        <strain evidence="1 4">CFBP6984</strain>
        <strain evidence="2 3">CFBP7430</strain>
    </source>
</reference>
<gene>
    <name evidence="1" type="ORF">XAP6984_460044</name>
    <name evidence="2" type="ORF">XAP7430_430044</name>
</gene>
<protein>
    <submittedName>
        <fullName evidence="2">Uncharacterized protein</fullName>
    </submittedName>
</protein>
<comment type="caution">
    <text evidence="2">The sequence shown here is derived from an EMBL/GenBank/DDBJ whole genome shotgun (WGS) entry which is preliminary data.</text>
</comment>
<dbReference type="Proteomes" id="UP000234181">
    <property type="component" value="Unassembled WGS sequence"/>
</dbReference>
<organism evidence="2 3">
    <name type="scientific">Xanthomonas campestris pv. phaseoli</name>
    <dbReference type="NCBI Taxonomy" id="317013"/>
    <lineage>
        <taxon>Bacteria</taxon>
        <taxon>Pseudomonadati</taxon>
        <taxon>Pseudomonadota</taxon>
        <taxon>Gammaproteobacteria</taxon>
        <taxon>Lysobacterales</taxon>
        <taxon>Lysobacteraceae</taxon>
        <taxon>Xanthomonas</taxon>
    </lineage>
</organism>
<name>A0AB38E333_XANCH</name>
<dbReference type="Proteomes" id="UP000234166">
    <property type="component" value="Unassembled WGS sequence"/>
</dbReference>
<accession>A0AB38E333</accession>
<keyword evidence="4" id="KW-1185">Reference proteome</keyword>
<evidence type="ECO:0000313" key="4">
    <source>
        <dbReference type="Proteomes" id="UP000234181"/>
    </source>
</evidence>
<dbReference type="AlphaFoldDB" id="A0AB38E333"/>
<sequence length="57" mass="5974">MQAARLSAAGQARRSRDDGRHCLAVTHAGEVAAELTCMTQRASLRSASAQATEAAFN</sequence>